<reference evidence="1 2" key="1">
    <citation type="submission" date="2023-05" db="EMBL/GenBank/DDBJ databases">
        <authorList>
            <person name="Guo Y."/>
        </authorList>
    </citation>
    <scope>NUCLEOTIDE SEQUENCE [LARGE SCALE GENOMIC DNA]</scope>
    <source>
        <strain evidence="1 2">GR2756</strain>
    </source>
</reference>
<protein>
    <submittedName>
        <fullName evidence="1">Uncharacterized protein</fullName>
    </submittedName>
</protein>
<dbReference type="SUPFAM" id="SSF75011">
    <property type="entry name" value="3-carboxy-cis,cis-mucoante lactonizing enzyme"/>
    <property type="match status" value="1"/>
</dbReference>
<gene>
    <name evidence="1" type="ORF">RQX22_14830</name>
</gene>
<dbReference type="Proteomes" id="UP001259572">
    <property type="component" value="Unassembled WGS sequence"/>
</dbReference>
<evidence type="ECO:0000313" key="1">
    <source>
        <dbReference type="EMBL" id="MDT9600233.1"/>
    </source>
</evidence>
<evidence type="ECO:0000313" key="2">
    <source>
        <dbReference type="Proteomes" id="UP001259572"/>
    </source>
</evidence>
<dbReference type="RefSeq" id="WP_315727334.1">
    <property type="nucleotide sequence ID" value="NZ_JAVUPU010000008.1"/>
</dbReference>
<dbReference type="InterPro" id="IPR015943">
    <property type="entry name" value="WD40/YVTN_repeat-like_dom_sf"/>
</dbReference>
<sequence>MEIDFSAPPLVRDALSRIGRTEDIGFSPSGDRIAIAGLLENRILLLDLDRQAGEFPEKLPEQLAVSHCVEAHSHHLAHPHGLCWIDDRMLVVANRAGGIVLFEVPPRGHPVSPVGLEPTAVLASAAHAPIHTPGSVSAIGLGGGLVELLVCNNYANTLSRHLLDGRAGYSALSSEILLMEGLRLPDGVAHSASGRWIAVSNHEAQAVLLYRNDRHLCPSRAPDATLHGIRYPHGLKFTPDEASLLVADAGAPLLHVFDSGDDGWCDRQRPARSIPIMDDATYDRGNYNHVEGGPKGIDISPDGGLIVLTCTERPLAFFRAGAIDDRFAPAPAALKWPAEELHRDALLRFAVAAQDRARAQEERIRQEARRDFDAIVRSRSWRFTEPLRRIARSARGLIPSGDR</sequence>
<organism evidence="1 2">
    <name type="scientific">Sphingosinicella rhizophila</name>
    <dbReference type="NCBI Taxonomy" id="3050082"/>
    <lineage>
        <taxon>Bacteria</taxon>
        <taxon>Pseudomonadati</taxon>
        <taxon>Pseudomonadota</taxon>
        <taxon>Alphaproteobacteria</taxon>
        <taxon>Sphingomonadales</taxon>
        <taxon>Sphingosinicellaceae</taxon>
        <taxon>Sphingosinicella</taxon>
    </lineage>
</organism>
<comment type="caution">
    <text evidence="1">The sequence shown here is derived from an EMBL/GenBank/DDBJ whole genome shotgun (WGS) entry which is preliminary data.</text>
</comment>
<dbReference type="EMBL" id="JAVUPU010000008">
    <property type="protein sequence ID" value="MDT9600233.1"/>
    <property type="molecule type" value="Genomic_DNA"/>
</dbReference>
<accession>A0ABU3QA15</accession>
<keyword evidence="2" id="KW-1185">Reference proteome</keyword>
<name>A0ABU3QA15_9SPHN</name>
<proteinExistence type="predicted"/>
<dbReference type="Gene3D" id="2.130.10.10">
    <property type="entry name" value="YVTN repeat-like/Quinoprotein amine dehydrogenase"/>
    <property type="match status" value="1"/>
</dbReference>